<accession>X1FK77</accession>
<dbReference type="EMBL" id="BARU01007548">
    <property type="protein sequence ID" value="GAH46056.1"/>
    <property type="molecule type" value="Genomic_DNA"/>
</dbReference>
<proteinExistence type="predicted"/>
<dbReference type="AlphaFoldDB" id="X1FK77"/>
<name>X1FK77_9ZZZZ</name>
<comment type="caution">
    <text evidence="1">The sequence shown here is derived from an EMBL/GenBank/DDBJ whole genome shotgun (WGS) entry which is preliminary data.</text>
</comment>
<evidence type="ECO:0000313" key="1">
    <source>
        <dbReference type="EMBL" id="GAH46056.1"/>
    </source>
</evidence>
<reference evidence="1" key="1">
    <citation type="journal article" date="2014" name="Front. Microbiol.">
        <title>High frequency of phylogenetically diverse reductive dehalogenase-homologous genes in deep subseafloor sedimentary metagenomes.</title>
        <authorList>
            <person name="Kawai M."/>
            <person name="Futagami T."/>
            <person name="Toyoda A."/>
            <person name="Takaki Y."/>
            <person name="Nishi S."/>
            <person name="Hori S."/>
            <person name="Arai W."/>
            <person name="Tsubouchi T."/>
            <person name="Morono Y."/>
            <person name="Uchiyama I."/>
            <person name="Ito T."/>
            <person name="Fujiyama A."/>
            <person name="Inagaki F."/>
            <person name="Takami H."/>
        </authorList>
    </citation>
    <scope>NUCLEOTIDE SEQUENCE</scope>
    <source>
        <strain evidence="1">Expedition CK06-06</strain>
    </source>
</reference>
<organism evidence="1">
    <name type="scientific">marine sediment metagenome</name>
    <dbReference type="NCBI Taxonomy" id="412755"/>
    <lineage>
        <taxon>unclassified sequences</taxon>
        <taxon>metagenomes</taxon>
        <taxon>ecological metagenomes</taxon>
    </lineage>
</organism>
<protein>
    <submittedName>
        <fullName evidence="1">Uncharacterized protein</fullName>
    </submittedName>
</protein>
<gene>
    <name evidence="1" type="ORF">S03H2_14856</name>
</gene>
<sequence length="43" mass="4844">MRMFNNVNNPSVGISSTDDDVHYKITNISVVKATKNIIITYDD</sequence>